<dbReference type="PANTHER" id="PTHR46087">
    <property type="entry name" value="PUTATIVE, EXPRESSED-RELATED"/>
    <property type="match status" value="1"/>
</dbReference>
<name>A0AAN8UJC5_9MAGN</name>
<feature type="region of interest" description="Disordered" evidence="1">
    <location>
        <begin position="252"/>
        <end position="272"/>
    </location>
</feature>
<feature type="compositionally biased region" description="Basic and acidic residues" evidence="1">
    <location>
        <begin position="261"/>
        <end position="272"/>
    </location>
</feature>
<evidence type="ECO:0000256" key="1">
    <source>
        <dbReference type="SAM" id="MobiDB-lite"/>
    </source>
</evidence>
<dbReference type="PANTHER" id="PTHR46087:SF11">
    <property type="entry name" value="PROTEIN SEMI-ROLLED LEAF 2"/>
    <property type="match status" value="1"/>
</dbReference>
<sequence>MGVISRRIFPACANMCVCCPALRSRSRHPVKRYKKLLAEIFPRSLDGPPNERKITKLCEYAAKNSFRIPKIAKYLEERCYKELRSEHIKFLNIVAETYNKLLCLCRNQMACFAVSLLNVATELLENSKQDATRILGCQTLTRFIYSQVDGIYAHNIEKFVERVCKLACENGEEHQKRCLRASSLQCLSAMVWFMSEFSHVFADFDKIVHATLENYEPDSSNEDYDNRGVLHHNWVAEVIRCEGRGSAGVGSDASSCTMVRSHPDKKDPSRLTREEIETPKVWAQICVQRMIELAKESTTMRRVLDPMFVYFDTGHHWSSRQGLALVVLSDMTYFVADLAGQQLILASVIRHMDHKNIGHDPELKSHVIHVATALAREIRSASVLADFAFVTDLCRHLRKSFQATAGAVGDHEMSLNVSLQNSIEDCLLEIAKGIGDARPLCDMMAITLEKLPSAGAVARATIASLVVLAHTISSASISLQSQQVFPEALLIQLLKVMLHPDVEARIGAHQIFSVLLIPNSNNLRHEVGLLRSGYFREPRWHSDTSSAFASITALLEKLRREKDGKNTDKHGSNSSDDTKEKDNFNEDRKHGRALKNSPNYCKISSIIERKAGSTSMDEIELCFMKFTEDQIAQLLSAFWMQAILPDNLPSNIEAISHSFSLTLIYSRLKNFNDNLVVRFFQLPLSLKNKSLDLNNGLLLPSCRRSVLVLATAMMMFAAKIYHIPGLIELLKSFVQHDADPYLGISDDLQVYVKPQVDLRKYGCAVDNQVATSYLSYLKDKFHESNKVILDMIVQSVLSITKLGADDLFSQLREPFTPDDTFMFGPKSILEMDQIQASAHSKESLSLDEDFPSNAVIEDDAMSQSSVADISRFIPKVPPSPSMSHIISIGQLLESALEVAGHVAGTSVSTSPLPYSTMASQCEALGSGTRKKLSTWLTHENQYNRAADKISPTFHADAQSEFTKITSDDARVPSAALVSDPWMALRLPPASPFDNFLRAAGC</sequence>
<dbReference type="Proteomes" id="UP001370490">
    <property type="component" value="Unassembled WGS sequence"/>
</dbReference>
<dbReference type="AlphaFoldDB" id="A0AAN8UJC5"/>
<evidence type="ECO:0000313" key="3">
    <source>
        <dbReference type="Proteomes" id="UP001370490"/>
    </source>
</evidence>
<gene>
    <name evidence="2" type="ORF">RJ641_023746</name>
</gene>
<dbReference type="InterPro" id="IPR016024">
    <property type="entry name" value="ARM-type_fold"/>
</dbReference>
<dbReference type="EMBL" id="JBAMMX010000028">
    <property type="protein sequence ID" value="KAK6911653.1"/>
    <property type="molecule type" value="Genomic_DNA"/>
</dbReference>
<feature type="region of interest" description="Disordered" evidence="1">
    <location>
        <begin position="562"/>
        <end position="593"/>
    </location>
</feature>
<protein>
    <recommendedName>
        <fullName evidence="4">Protein EFR3</fullName>
    </recommendedName>
</protein>
<reference evidence="2 3" key="1">
    <citation type="submission" date="2023-12" db="EMBL/GenBank/DDBJ databases">
        <title>A high-quality genome assembly for Dillenia turbinata (Dilleniales).</title>
        <authorList>
            <person name="Chanderbali A."/>
        </authorList>
    </citation>
    <scope>NUCLEOTIDE SEQUENCE [LARGE SCALE GENOMIC DNA]</scope>
    <source>
        <strain evidence="2">LSX21</strain>
        <tissue evidence="2">Leaf</tissue>
    </source>
</reference>
<dbReference type="SUPFAM" id="SSF48371">
    <property type="entry name" value="ARM repeat"/>
    <property type="match status" value="1"/>
</dbReference>
<dbReference type="InterPro" id="IPR049152">
    <property type="entry name" value="EFR3-like_ARM"/>
</dbReference>
<feature type="compositionally biased region" description="Basic and acidic residues" evidence="1">
    <location>
        <begin position="562"/>
        <end position="589"/>
    </location>
</feature>
<accession>A0AAN8UJC5</accession>
<keyword evidence="3" id="KW-1185">Reference proteome</keyword>
<comment type="caution">
    <text evidence="2">The sequence shown here is derived from an EMBL/GenBank/DDBJ whole genome shotgun (WGS) entry which is preliminary data.</text>
</comment>
<proteinExistence type="predicted"/>
<organism evidence="2 3">
    <name type="scientific">Dillenia turbinata</name>
    <dbReference type="NCBI Taxonomy" id="194707"/>
    <lineage>
        <taxon>Eukaryota</taxon>
        <taxon>Viridiplantae</taxon>
        <taxon>Streptophyta</taxon>
        <taxon>Embryophyta</taxon>
        <taxon>Tracheophyta</taxon>
        <taxon>Spermatophyta</taxon>
        <taxon>Magnoliopsida</taxon>
        <taxon>eudicotyledons</taxon>
        <taxon>Gunneridae</taxon>
        <taxon>Pentapetalae</taxon>
        <taxon>Dilleniales</taxon>
        <taxon>Dilleniaceae</taxon>
        <taxon>Dillenia</taxon>
    </lineage>
</organism>
<dbReference type="Pfam" id="PF21052">
    <property type="entry name" value="EFR3_ARM"/>
    <property type="match status" value="1"/>
</dbReference>
<evidence type="ECO:0008006" key="4">
    <source>
        <dbReference type="Google" id="ProtNLM"/>
    </source>
</evidence>
<dbReference type="InterPro" id="IPR055296">
    <property type="entry name" value="SRL2-like"/>
</dbReference>
<evidence type="ECO:0000313" key="2">
    <source>
        <dbReference type="EMBL" id="KAK6911653.1"/>
    </source>
</evidence>